<evidence type="ECO:0000256" key="1">
    <source>
        <dbReference type="SAM" id="MobiDB-lite"/>
    </source>
</evidence>
<proteinExistence type="predicted"/>
<dbReference type="KEGG" id="dfa:DFA_10187"/>
<dbReference type="GeneID" id="14867529"/>
<evidence type="ECO:0000313" key="3">
    <source>
        <dbReference type="Proteomes" id="UP000007797"/>
    </source>
</evidence>
<feature type="compositionally biased region" description="Basic and acidic residues" evidence="1">
    <location>
        <begin position="363"/>
        <end position="373"/>
    </location>
</feature>
<reference evidence="3" key="1">
    <citation type="journal article" date="2011" name="Genome Res.">
        <title>Phylogeny-wide analysis of social amoeba genomes highlights ancient origins for complex intercellular communication.</title>
        <authorList>
            <person name="Heidel A.J."/>
            <person name="Lawal H.M."/>
            <person name="Felder M."/>
            <person name="Schilde C."/>
            <person name="Helps N.R."/>
            <person name="Tunggal B."/>
            <person name="Rivero F."/>
            <person name="John U."/>
            <person name="Schleicher M."/>
            <person name="Eichinger L."/>
            <person name="Platzer M."/>
            <person name="Noegel A.A."/>
            <person name="Schaap P."/>
            <person name="Gloeckner G."/>
        </authorList>
    </citation>
    <scope>NUCLEOTIDE SEQUENCE [LARGE SCALE GENOMIC DNA]</scope>
    <source>
        <strain evidence="3">SH3</strain>
    </source>
</reference>
<sequence>MNNSSSFNNEGNEFRFDGHLYKFDEYSIRNIYGIKTKKQREVEDSDQSRFKSLRNGQCYVKLLTHHLESVVRVERMGLLDRCRRYYIYDNVEVVWAEMMGKVVSIAQKYRPLLPYTESNVFIRFHIDDGTSDQEMEIFYAHVPSKPLHLKLGQFIRVWGHIELRKGTNNTSSAAGSNSIPIQFNALKILIPDQSDEQTKVLPLYLWLQCRYLHESLYKPCSRYIAKRKEVELQQKEQLEQERKKRIRFTNLLNDNVDQQDYQQDQLEDSQEEEDVDKEDEEDVDEEEEEEDETKQQKDEKEVEDDDDNEEYRHYNKKQPTTTSSSSTSISSTTNNNNNNRYFDRSIVHPSIRPPIILSSSSGRKRETKKERKR</sequence>
<dbReference type="InterPro" id="IPR012340">
    <property type="entry name" value="NA-bd_OB-fold"/>
</dbReference>
<dbReference type="RefSeq" id="XP_004354095.1">
    <property type="nucleotide sequence ID" value="XM_004354043.1"/>
</dbReference>
<accession>F4Q9I4</accession>
<dbReference type="Proteomes" id="UP000007797">
    <property type="component" value="Unassembled WGS sequence"/>
</dbReference>
<dbReference type="AlphaFoldDB" id="F4Q9I4"/>
<keyword evidence="3" id="KW-1185">Reference proteome</keyword>
<feature type="compositionally biased region" description="Low complexity" evidence="1">
    <location>
        <begin position="320"/>
        <end position="339"/>
    </location>
</feature>
<protein>
    <submittedName>
        <fullName evidence="2">Uncharacterized protein</fullName>
    </submittedName>
</protein>
<dbReference type="Gene3D" id="2.40.50.140">
    <property type="entry name" value="Nucleic acid-binding proteins"/>
    <property type="match status" value="1"/>
</dbReference>
<feature type="compositionally biased region" description="Low complexity" evidence="1">
    <location>
        <begin position="349"/>
        <end position="361"/>
    </location>
</feature>
<organism evidence="2 3">
    <name type="scientific">Cavenderia fasciculata</name>
    <name type="common">Slime mold</name>
    <name type="synonym">Dictyostelium fasciculatum</name>
    <dbReference type="NCBI Taxonomy" id="261658"/>
    <lineage>
        <taxon>Eukaryota</taxon>
        <taxon>Amoebozoa</taxon>
        <taxon>Evosea</taxon>
        <taxon>Eumycetozoa</taxon>
        <taxon>Dictyostelia</taxon>
        <taxon>Acytosteliales</taxon>
        <taxon>Cavenderiaceae</taxon>
        <taxon>Cavenderia</taxon>
    </lineage>
</organism>
<feature type="compositionally biased region" description="Acidic residues" evidence="1">
    <location>
        <begin position="265"/>
        <end position="292"/>
    </location>
</feature>
<dbReference type="EMBL" id="GL883026">
    <property type="protein sequence ID" value="EGG15353.1"/>
    <property type="molecule type" value="Genomic_DNA"/>
</dbReference>
<name>F4Q9I4_CACFS</name>
<feature type="region of interest" description="Disordered" evidence="1">
    <location>
        <begin position="250"/>
        <end position="373"/>
    </location>
</feature>
<evidence type="ECO:0000313" key="2">
    <source>
        <dbReference type="EMBL" id="EGG15353.1"/>
    </source>
</evidence>
<gene>
    <name evidence="2" type="ORF">DFA_10187</name>
</gene>